<dbReference type="Proteomes" id="UP000317043">
    <property type="component" value="Unassembled WGS sequence"/>
</dbReference>
<dbReference type="AlphaFoldDB" id="A0A543AR55"/>
<organism evidence="1 2">
    <name type="scientific">Stackebrandtia endophytica</name>
    <dbReference type="NCBI Taxonomy" id="1496996"/>
    <lineage>
        <taxon>Bacteria</taxon>
        <taxon>Bacillati</taxon>
        <taxon>Actinomycetota</taxon>
        <taxon>Actinomycetes</taxon>
        <taxon>Glycomycetales</taxon>
        <taxon>Glycomycetaceae</taxon>
        <taxon>Stackebrandtia</taxon>
    </lineage>
</organism>
<evidence type="ECO:0000313" key="1">
    <source>
        <dbReference type="EMBL" id="TQL75071.1"/>
    </source>
</evidence>
<reference evidence="1 2" key="1">
    <citation type="submission" date="2019-06" db="EMBL/GenBank/DDBJ databases">
        <title>Sequencing the genomes of 1000 actinobacteria strains.</title>
        <authorList>
            <person name="Klenk H.-P."/>
        </authorList>
    </citation>
    <scope>NUCLEOTIDE SEQUENCE [LARGE SCALE GENOMIC DNA]</scope>
    <source>
        <strain evidence="1 2">DSM 45928</strain>
    </source>
</reference>
<dbReference type="InParanoid" id="A0A543AR55"/>
<name>A0A543AR55_9ACTN</name>
<gene>
    <name evidence="1" type="ORF">FB566_0563</name>
</gene>
<accession>A0A543AR55</accession>
<dbReference type="EMBL" id="VFOW01000001">
    <property type="protein sequence ID" value="TQL75071.1"/>
    <property type="molecule type" value="Genomic_DNA"/>
</dbReference>
<proteinExistence type="predicted"/>
<dbReference type="OrthoDB" id="9849735at2"/>
<evidence type="ECO:0000313" key="2">
    <source>
        <dbReference type="Proteomes" id="UP000317043"/>
    </source>
</evidence>
<comment type="caution">
    <text evidence="1">The sequence shown here is derived from an EMBL/GenBank/DDBJ whole genome shotgun (WGS) entry which is preliminary data.</text>
</comment>
<sequence>MRMLTKVNHAADRILAKLLNESEAKAGCPNECGSWSSCYISGVCSGLHTKRRSCVNFSCNSYYQYACC</sequence>
<keyword evidence="2" id="KW-1185">Reference proteome</keyword>
<dbReference type="RefSeq" id="WP_142034654.1">
    <property type="nucleotide sequence ID" value="NZ_JBHTGS010000002.1"/>
</dbReference>
<protein>
    <submittedName>
        <fullName evidence="1">Uncharacterized protein</fullName>
    </submittedName>
</protein>